<feature type="compositionally biased region" description="Basic and acidic residues" evidence="2">
    <location>
        <begin position="79"/>
        <end position="97"/>
    </location>
</feature>
<dbReference type="Proteomes" id="UP000694867">
    <property type="component" value="Unplaced"/>
</dbReference>
<keyword evidence="1" id="KW-0175">Coiled coil</keyword>
<dbReference type="AlphaFoldDB" id="A0AAJ6QM81"/>
<sequence>MGKGYNNFMCKKDFHPSSRENLKRVWMAEQAADAEKKKQEELKSQYDKEQNLYNNRSMVSTESKDKLSLNFMYDAPPGLRREEKETSKEEPRFEWQRKYQAPRESWAKGNEEIRDQPFGIQVRNVKCLKCGKWGHINTDRECRLFGESQGVREKKEDSRDPIELMLMMQEEQGLRLKRSALSRDVDLETHKLEREGRMQDRKHEEQMLEDLTLKQKKELLKKLEKLERKRDRKLKKKRKRSAVKNLVDLIALNYTRMSPTREMEKSDCNHHSNAS</sequence>
<dbReference type="SMART" id="SM01083">
    <property type="entry name" value="Cir_N"/>
    <property type="match status" value="1"/>
</dbReference>
<gene>
    <name evidence="5" type="primary">LOC100905454</name>
</gene>
<dbReference type="Pfam" id="PF10197">
    <property type="entry name" value="Cir_N"/>
    <property type="match status" value="1"/>
</dbReference>
<evidence type="ECO:0000313" key="5">
    <source>
        <dbReference type="RefSeq" id="XP_003737328.1"/>
    </source>
</evidence>
<dbReference type="InterPro" id="IPR040014">
    <property type="entry name" value="CIR1"/>
</dbReference>
<feature type="region of interest" description="Disordered" evidence="2">
    <location>
        <begin position="255"/>
        <end position="275"/>
    </location>
</feature>
<feature type="compositionally biased region" description="Basic and acidic residues" evidence="2">
    <location>
        <begin position="259"/>
        <end position="275"/>
    </location>
</feature>
<dbReference type="GO" id="GO:0005634">
    <property type="term" value="C:nucleus"/>
    <property type="evidence" value="ECO:0007669"/>
    <property type="project" value="TreeGrafter"/>
</dbReference>
<dbReference type="PANTHER" id="PTHR13151">
    <property type="entry name" value="CBF1 INTERACTING COREPRESSOR CIR"/>
    <property type="match status" value="1"/>
</dbReference>
<protein>
    <submittedName>
        <fullName evidence="5">Corepressor interacting with RBPJ 1</fullName>
    </submittedName>
</protein>
<dbReference type="GeneID" id="100905454"/>
<dbReference type="KEGG" id="goe:100905454"/>
<keyword evidence="4" id="KW-1185">Reference proteome</keyword>
<dbReference type="RefSeq" id="XP_003737328.1">
    <property type="nucleotide sequence ID" value="XM_003737280.2"/>
</dbReference>
<accession>A0AAJ6QM81</accession>
<dbReference type="InterPro" id="IPR019339">
    <property type="entry name" value="CIR_N_dom"/>
</dbReference>
<evidence type="ECO:0000259" key="3">
    <source>
        <dbReference type="SMART" id="SM01083"/>
    </source>
</evidence>
<evidence type="ECO:0000256" key="1">
    <source>
        <dbReference type="SAM" id="Coils"/>
    </source>
</evidence>
<organism evidence="4 5">
    <name type="scientific">Galendromus occidentalis</name>
    <name type="common">western predatory mite</name>
    <dbReference type="NCBI Taxonomy" id="34638"/>
    <lineage>
        <taxon>Eukaryota</taxon>
        <taxon>Metazoa</taxon>
        <taxon>Ecdysozoa</taxon>
        <taxon>Arthropoda</taxon>
        <taxon>Chelicerata</taxon>
        <taxon>Arachnida</taxon>
        <taxon>Acari</taxon>
        <taxon>Parasitiformes</taxon>
        <taxon>Mesostigmata</taxon>
        <taxon>Gamasina</taxon>
        <taxon>Phytoseioidea</taxon>
        <taxon>Phytoseiidae</taxon>
        <taxon>Typhlodrominae</taxon>
        <taxon>Galendromus</taxon>
    </lineage>
</organism>
<reference evidence="5" key="1">
    <citation type="submission" date="2025-08" db="UniProtKB">
        <authorList>
            <consortium name="RefSeq"/>
        </authorList>
    </citation>
    <scope>IDENTIFICATION</scope>
</reference>
<feature type="region of interest" description="Disordered" evidence="2">
    <location>
        <begin position="75"/>
        <end position="110"/>
    </location>
</feature>
<evidence type="ECO:0000313" key="4">
    <source>
        <dbReference type="Proteomes" id="UP000694867"/>
    </source>
</evidence>
<proteinExistence type="predicted"/>
<feature type="domain" description="CBF1-interacting co-repressor CIR N-terminal" evidence="3">
    <location>
        <begin position="13"/>
        <end position="49"/>
    </location>
</feature>
<name>A0AAJ6QM81_9ACAR</name>
<dbReference type="PANTHER" id="PTHR13151:SF2">
    <property type="entry name" value="COREPRESSOR INTERACTING WITH RBPJ 1"/>
    <property type="match status" value="1"/>
</dbReference>
<feature type="coiled-coil region" evidence="1">
    <location>
        <begin position="209"/>
        <end position="236"/>
    </location>
</feature>
<dbReference type="GO" id="GO:0003714">
    <property type="term" value="F:transcription corepressor activity"/>
    <property type="evidence" value="ECO:0007669"/>
    <property type="project" value="InterPro"/>
</dbReference>
<evidence type="ECO:0000256" key="2">
    <source>
        <dbReference type="SAM" id="MobiDB-lite"/>
    </source>
</evidence>